<evidence type="ECO:0000259" key="1">
    <source>
        <dbReference type="Pfam" id="PF07819"/>
    </source>
</evidence>
<dbReference type="Pfam" id="PF07819">
    <property type="entry name" value="PGAP1"/>
    <property type="match status" value="1"/>
</dbReference>
<dbReference type="Proteomes" id="UP000189670">
    <property type="component" value="Unassembled WGS sequence"/>
</dbReference>
<comment type="caution">
    <text evidence="2">The sequence shown here is derived from an EMBL/GenBank/DDBJ whole genome shotgun (WGS) entry which is preliminary data.</text>
</comment>
<dbReference type="InterPro" id="IPR012908">
    <property type="entry name" value="PGAP1-ab_dom-like"/>
</dbReference>
<evidence type="ECO:0000313" key="2">
    <source>
        <dbReference type="EMBL" id="ETR71840.1"/>
    </source>
</evidence>
<gene>
    <name evidence="2" type="ORF">OMM_02185</name>
</gene>
<protein>
    <submittedName>
        <fullName evidence="2">PGAP1-like protein</fullName>
    </submittedName>
</protein>
<sequence>MIKISDIKGINKLVTDSVSGVTDIVSTMHKTIDNTPGLCGATTSGPIGKISDIVYNSIHSVNNLVRDCIDTILSELEPIIDNEKNFPERDAVLSALNGVLGDYLVKHNNPLAIPMTVQQYKQPPLNLETLSEKLDIPDYTGKLLVVVHGLCMNYQQWLFNGHNHADALARDFGYTPLYLNYNTGLHISINGRSFSNLLELLIPNLDIKDFVIFTHSMGGLVTRSAYHYGIQTGCSWPKYLNKQFFLGTPHHGAPLEKGGNWINLILERFPHAAPFARLAKIRSSGITDLRYGTILDEDWISKDRFDHLPDERHPVPLPEKVQSYAIAGTLASDQGNMTDKIIGDGLVPTDSALGKHSTSELCLQFPEDSQWIAYGLNHWDLLYHETIYEKIYQWCSSNGRPYTRSRA</sequence>
<reference evidence="3" key="1">
    <citation type="submission" date="2012-11" db="EMBL/GenBank/DDBJ databases">
        <authorList>
            <person name="Lucero-Rivera Y.E."/>
            <person name="Tovar-Ramirez D."/>
        </authorList>
    </citation>
    <scope>NUCLEOTIDE SEQUENCE [LARGE SCALE GENOMIC DNA]</scope>
    <source>
        <strain evidence="3">Araruama</strain>
    </source>
</reference>
<evidence type="ECO:0000313" key="3">
    <source>
        <dbReference type="Proteomes" id="UP000189670"/>
    </source>
</evidence>
<accession>A0A1V1PAJ3</accession>
<proteinExistence type="predicted"/>
<organism evidence="2 3">
    <name type="scientific">Candidatus Magnetoglobus multicellularis str. Araruama</name>
    <dbReference type="NCBI Taxonomy" id="890399"/>
    <lineage>
        <taxon>Bacteria</taxon>
        <taxon>Pseudomonadati</taxon>
        <taxon>Thermodesulfobacteriota</taxon>
        <taxon>Desulfobacteria</taxon>
        <taxon>Desulfobacterales</taxon>
        <taxon>Desulfobacteraceae</taxon>
        <taxon>Candidatus Magnetoglobus</taxon>
    </lineage>
</organism>
<feature type="domain" description="GPI inositol-deacylase PGAP1-like alpha/beta" evidence="1">
    <location>
        <begin position="140"/>
        <end position="304"/>
    </location>
</feature>
<dbReference type="SUPFAM" id="SSF53474">
    <property type="entry name" value="alpha/beta-Hydrolases"/>
    <property type="match status" value="1"/>
</dbReference>
<name>A0A1V1PAJ3_9BACT</name>
<dbReference type="InterPro" id="IPR029058">
    <property type="entry name" value="AB_hydrolase_fold"/>
</dbReference>
<dbReference type="Gene3D" id="3.40.50.1820">
    <property type="entry name" value="alpha/beta hydrolase"/>
    <property type="match status" value="1"/>
</dbReference>
<dbReference type="EMBL" id="ATBP01000215">
    <property type="protein sequence ID" value="ETR71840.1"/>
    <property type="molecule type" value="Genomic_DNA"/>
</dbReference>
<dbReference type="GO" id="GO:0016788">
    <property type="term" value="F:hydrolase activity, acting on ester bonds"/>
    <property type="evidence" value="ECO:0007669"/>
    <property type="project" value="InterPro"/>
</dbReference>
<dbReference type="AlphaFoldDB" id="A0A1V1PAJ3"/>